<gene>
    <name evidence="1" type="ORF">XBLMG947_3958</name>
</gene>
<reference evidence="1 2" key="1">
    <citation type="submission" date="2016-06" db="EMBL/GenBank/DDBJ databases">
        <authorList>
            <person name="Kjaerup R.B."/>
            <person name="Dalgaard T.S."/>
            <person name="Juul-Madsen H.R."/>
        </authorList>
    </citation>
    <scope>NUCLEOTIDE SEQUENCE [LARGE SCALE GENOMIC DNA]</scope>
    <source>
        <strain evidence="1">LMG947</strain>
    </source>
</reference>
<dbReference type="Proteomes" id="UP000092503">
    <property type="component" value="Unassembled WGS sequence"/>
</dbReference>
<protein>
    <submittedName>
        <fullName evidence="1">Uncharacterized protein</fullName>
    </submittedName>
</protein>
<organism evidence="1 2">
    <name type="scientific">Xanthomonas bromi</name>
    <dbReference type="NCBI Taxonomy" id="56449"/>
    <lineage>
        <taxon>Bacteria</taxon>
        <taxon>Pseudomonadati</taxon>
        <taxon>Pseudomonadota</taxon>
        <taxon>Gammaproteobacteria</taxon>
        <taxon>Lysobacterales</taxon>
        <taxon>Lysobacteraceae</taxon>
        <taxon>Xanthomonas</taxon>
    </lineage>
</organism>
<dbReference type="AlphaFoldDB" id="A0A1C3NRW4"/>
<sequence>MEPIDYAAELQSIRKTYVSVSPRQRLHVIRQRLANPDHAPNLLVTHVSAVEALARSLASHLNRPGFVGGRLV</sequence>
<proteinExistence type="predicted"/>
<name>A0A1C3NRW4_9XANT</name>
<dbReference type="EMBL" id="FLTX01000079">
    <property type="protein sequence ID" value="SBV53152.1"/>
    <property type="molecule type" value="Genomic_DNA"/>
</dbReference>
<dbReference type="STRING" id="56449.XBLMG947_3958"/>
<evidence type="ECO:0000313" key="2">
    <source>
        <dbReference type="Proteomes" id="UP000092503"/>
    </source>
</evidence>
<evidence type="ECO:0000313" key="1">
    <source>
        <dbReference type="EMBL" id="SBV53152.1"/>
    </source>
</evidence>
<accession>A0A1C3NRW4</accession>